<accession>A0ACC0IAM7</accession>
<name>A0ACC0IAM7_9ERIC</name>
<reference evidence="1 2" key="1">
    <citation type="journal article" date="2022" name="Plant J.">
        <title>Chromosome-level genome of Camellia lanceoleosa provides a valuable resource for understanding genome evolution and self-incompatibility.</title>
        <authorList>
            <person name="Gong W."/>
            <person name="Xiao S."/>
            <person name="Wang L."/>
            <person name="Liao Z."/>
            <person name="Chang Y."/>
            <person name="Mo W."/>
            <person name="Hu G."/>
            <person name="Li W."/>
            <person name="Zhao G."/>
            <person name="Zhu H."/>
            <person name="Hu X."/>
            <person name="Ji K."/>
            <person name="Xiang X."/>
            <person name="Song Q."/>
            <person name="Yuan D."/>
            <person name="Jin S."/>
            <person name="Zhang L."/>
        </authorList>
    </citation>
    <scope>NUCLEOTIDE SEQUENCE [LARGE SCALE GENOMIC DNA]</scope>
    <source>
        <strain evidence="1">SQ_2022a</strain>
    </source>
</reference>
<evidence type="ECO:0000313" key="1">
    <source>
        <dbReference type="EMBL" id="KAI8022234.1"/>
    </source>
</evidence>
<protein>
    <submittedName>
        <fullName evidence="1">Serine acetyltransferase 4</fullName>
    </submittedName>
</protein>
<organism evidence="1 2">
    <name type="scientific">Camellia lanceoleosa</name>
    <dbReference type="NCBI Taxonomy" id="1840588"/>
    <lineage>
        <taxon>Eukaryota</taxon>
        <taxon>Viridiplantae</taxon>
        <taxon>Streptophyta</taxon>
        <taxon>Embryophyta</taxon>
        <taxon>Tracheophyta</taxon>
        <taxon>Spermatophyta</taxon>
        <taxon>Magnoliopsida</taxon>
        <taxon>eudicotyledons</taxon>
        <taxon>Gunneridae</taxon>
        <taxon>Pentapetalae</taxon>
        <taxon>asterids</taxon>
        <taxon>Ericales</taxon>
        <taxon>Theaceae</taxon>
        <taxon>Camellia</taxon>
    </lineage>
</organism>
<gene>
    <name evidence="1" type="ORF">LOK49_LG03G03030</name>
</gene>
<dbReference type="EMBL" id="CM045763">
    <property type="protein sequence ID" value="KAI8022234.1"/>
    <property type="molecule type" value="Genomic_DNA"/>
</dbReference>
<dbReference type="Proteomes" id="UP001060215">
    <property type="component" value="Chromosome 6"/>
</dbReference>
<proteinExistence type="predicted"/>
<sequence length="254" mass="29257">MNTILDRDSSSGDNIEEALVFAIIEDLDMELAYAILWLYSYFLDIFPILVEEIEWAVPRSLYFDGSLCPRHCHTCGFTYYRRFFNTVIATWIDWHPWMTMPHAMREIHGVLGDFPDEDPSGGSLLQIVISPTFPKLLGSDLKTCISCSVCVESISVFPWFKKKRPLRTNRTMCMVAGILAKVIGYVDEQDPSLTMKHDANKEFFEHVAVSCMEGKSSEFLILGPECFLQSWKVKLCAFWNQSLIYLLNLFFPFL</sequence>
<comment type="caution">
    <text evidence="1">The sequence shown here is derived from an EMBL/GenBank/DDBJ whole genome shotgun (WGS) entry which is preliminary data.</text>
</comment>
<evidence type="ECO:0000313" key="2">
    <source>
        <dbReference type="Proteomes" id="UP001060215"/>
    </source>
</evidence>
<keyword evidence="2" id="KW-1185">Reference proteome</keyword>